<feature type="transmembrane region" description="Helical" evidence="3">
    <location>
        <begin position="276"/>
        <end position="298"/>
    </location>
</feature>
<evidence type="ECO:0000256" key="2">
    <source>
        <dbReference type="ARBA" id="ARBA00007400"/>
    </source>
</evidence>
<dbReference type="RefSeq" id="WP_218096511.1">
    <property type="nucleotide sequence ID" value="NZ_CAJVCE010000001.1"/>
</dbReference>
<organism evidence="5 6">
    <name type="scientific">Paenibacillus allorhizosphaerae</name>
    <dbReference type="NCBI Taxonomy" id="2849866"/>
    <lineage>
        <taxon>Bacteria</taxon>
        <taxon>Bacillati</taxon>
        <taxon>Bacillota</taxon>
        <taxon>Bacilli</taxon>
        <taxon>Bacillales</taxon>
        <taxon>Paenibacillaceae</taxon>
        <taxon>Paenibacillus</taxon>
    </lineage>
</organism>
<dbReference type="Pfam" id="PF01757">
    <property type="entry name" value="Acyl_transf_3"/>
    <property type="match status" value="1"/>
</dbReference>
<dbReference type="EC" id="2.1.-.-" evidence="5"/>
<proteinExistence type="inferred from homology"/>
<keyword evidence="3" id="KW-0472">Membrane</keyword>
<feature type="transmembrane region" description="Helical" evidence="3">
    <location>
        <begin position="57"/>
        <end position="76"/>
    </location>
</feature>
<feature type="transmembrane region" description="Helical" evidence="3">
    <location>
        <begin position="343"/>
        <end position="364"/>
    </location>
</feature>
<dbReference type="GO" id="GO:0016740">
    <property type="term" value="F:transferase activity"/>
    <property type="evidence" value="ECO:0007669"/>
    <property type="project" value="UniProtKB-KW"/>
</dbReference>
<keyword evidence="3" id="KW-1133">Transmembrane helix</keyword>
<feature type="transmembrane region" description="Helical" evidence="3">
    <location>
        <begin position="12"/>
        <end position="37"/>
    </location>
</feature>
<dbReference type="InterPro" id="IPR050623">
    <property type="entry name" value="Glucan_succinyl_AcylTrfase"/>
</dbReference>
<sequence length="374" mass="41466">MEKRLMYLDRLKVFMTVLVVLHHTAIVYGGSGSWPYYEHQDSTLANVLLTMFTAVNQSFFMGLFFFISGYVTPASYDRQGGGNFLKARLFRYGIPLLFYMLAIVPLLRYAVSGYIGSLGAFLREELFLHPLRGVIEFEVGPLWYLEALLLFFAWYAVFRQVTAGKPCSKPIALTGRLIAGYVIVVAAANVLVRLVYPVGTEVLNLQLAYFPAYIGLFMGGVAAYRGQWLQMLTKEAGRRWAGAAILLIVCMAAGMALGGAVEGDVSAFIGGLNWQAAFYATIDPLMGLGISYVLLVWFRERWNGTATKCTGWLTANAFFVYIVHALSVTYVAIAFRSLSWHPILKFVVVGCIAVILSYTAATIIRRIPGVKKVI</sequence>
<feature type="transmembrane region" description="Helical" evidence="3">
    <location>
        <begin position="240"/>
        <end position="261"/>
    </location>
</feature>
<protein>
    <submittedName>
        <fullName evidence="5">Glucans biosynthesis protein C</fullName>
        <ecNumber evidence="5">2.1.-.-</ecNumber>
    </submittedName>
</protein>
<evidence type="ECO:0000313" key="6">
    <source>
        <dbReference type="Proteomes" id="UP000730618"/>
    </source>
</evidence>
<feature type="transmembrane region" description="Helical" evidence="3">
    <location>
        <begin position="96"/>
        <end position="122"/>
    </location>
</feature>
<evidence type="ECO:0000259" key="4">
    <source>
        <dbReference type="Pfam" id="PF01757"/>
    </source>
</evidence>
<comment type="subcellular location">
    <subcellularLocation>
        <location evidence="1">Membrane</location>
    </subcellularLocation>
</comment>
<keyword evidence="3" id="KW-0812">Transmembrane</keyword>
<feature type="transmembrane region" description="Helical" evidence="3">
    <location>
        <begin position="142"/>
        <end position="158"/>
    </location>
</feature>
<feature type="transmembrane region" description="Helical" evidence="3">
    <location>
        <begin position="178"/>
        <end position="196"/>
    </location>
</feature>
<dbReference type="Proteomes" id="UP000730618">
    <property type="component" value="Unassembled WGS sequence"/>
</dbReference>
<dbReference type="PANTHER" id="PTHR36927:SF4">
    <property type="entry name" value="BLR5718 PROTEIN"/>
    <property type="match status" value="1"/>
</dbReference>
<gene>
    <name evidence="5" type="primary">mdoC</name>
    <name evidence="5" type="ORF">PAECIP111802_00116</name>
</gene>
<evidence type="ECO:0000256" key="3">
    <source>
        <dbReference type="SAM" id="Phobius"/>
    </source>
</evidence>
<evidence type="ECO:0000313" key="5">
    <source>
        <dbReference type="EMBL" id="CAG7614868.1"/>
    </source>
</evidence>
<dbReference type="PANTHER" id="PTHR36927">
    <property type="entry name" value="BLR4337 PROTEIN"/>
    <property type="match status" value="1"/>
</dbReference>
<comment type="caution">
    <text evidence="5">The sequence shown here is derived from an EMBL/GenBank/DDBJ whole genome shotgun (WGS) entry which is preliminary data.</text>
</comment>
<name>A0ABM8VA05_9BACL</name>
<keyword evidence="6" id="KW-1185">Reference proteome</keyword>
<reference evidence="5 6" key="1">
    <citation type="submission" date="2021-06" db="EMBL/GenBank/DDBJ databases">
        <authorList>
            <person name="Criscuolo A."/>
        </authorList>
    </citation>
    <scope>NUCLEOTIDE SEQUENCE [LARGE SCALE GENOMIC DNA]</scope>
    <source>
        <strain evidence="6">CIP 111802</strain>
    </source>
</reference>
<feature type="transmembrane region" description="Helical" evidence="3">
    <location>
        <begin position="318"/>
        <end position="337"/>
    </location>
</feature>
<keyword evidence="5" id="KW-0808">Transferase</keyword>
<evidence type="ECO:0000256" key="1">
    <source>
        <dbReference type="ARBA" id="ARBA00004370"/>
    </source>
</evidence>
<dbReference type="EMBL" id="CAJVCE010000001">
    <property type="protein sequence ID" value="CAG7614868.1"/>
    <property type="molecule type" value="Genomic_DNA"/>
</dbReference>
<accession>A0ABM8VA05</accession>
<dbReference type="InterPro" id="IPR002656">
    <property type="entry name" value="Acyl_transf_3_dom"/>
</dbReference>
<comment type="similarity">
    <text evidence="2">Belongs to the acyltransferase 3 family.</text>
</comment>
<feature type="domain" description="Acyltransferase 3" evidence="4">
    <location>
        <begin position="7"/>
        <end position="360"/>
    </location>
</feature>
<feature type="transmembrane region" description="Helical" evidence="3">
    <location>
        <begin position="208"/>
        <end position="228"/>
    </location>
</feature>